<keyword evidence="2" id="KW-0614">Plasmid</keyword>
<geneLocation type="plasmid" evidence="2 3">
    <name>pdjl-6-4</name>
</geneLocation>
<reference evidence="3" key="1">
    <citation type="journal article" date="2022" name="Environ. Microbiol.">
        <title>Functional analysis, diversity, and distribution of carbendazim hydrolases MheI and CbmA, responsible for the initial step in carbendazim degradation.</title>
        <authorList>
            <person name="Zhang M."/>
            <person name="Bai X."/>
            <person name="Li Q."/>
            <person name="Zhang L."/>
            <person name="Zhu Q."/>
            <person name="Gao S."/>
            <person name="Ke Z."/>
            <person name="Jiang M."/>
            <person name="Hu J."/>
            <person name="Qiu J."/>
            <person name="Hong Q."/>
        </authorList>
    </citation>
    <scope>NUCLEOTIDE SEQUENCE [LARGE SCALE GENOMIC DNA]</scope>
    <source>
        <strain evidence="3">djl-6</strain>
    </source>
</reference>
<evidence type="ECO:0000259" key="1">
    <source>
        <dbReference type="Pfam" id="PF18860"/>
    </source>
</evidence>
<evidence type="ECO:0000313" key="3">
    <source>
        <dbReference type="Proteomes" id="UP000831484"/>
    </source>
</evidence>
<dbReference type="Pfam" id="PF18860">
    <property type="entry name" value="AbiJ_NTD3"/>
    <property type="match status" value="1"/>
</dbReference>
<dbReference type="RefSeq" id="WP_197486208.1">
    <property type="nucleotide sequence ID" value="NZ_CP096567.1"/>
</dbReference>
<proteinExistence type="predicted"/>
<organism evidence="2 3">
    <name type="scientific">Rhodococcus qingshengii JCM 15477</name>
    <dbReference type="NCBI Taxonomy" id="1303681"/>
    <lineage>
        <taxon>Bacteria</taxon>
        <taxon>Bacillati</taxon>
        <taxon>Actinomycetota</taxon>
        <taxon>Actinomycetes</taxon>
        <taxon>Mycobacteriales</taxon>
        <taxon>Nocardiaceae</taxon>
        <taxon>Rhodococcus</taxon>
        <taxon>Rhodococcus erythropolis group</taxon>
    </lineage>
</organism>
<dbReference type="EMBL" id="CP096567">
    <property type="protein sequence ID" value="UPU46608.1"/>
    <property type="molecule type" value="Genomic_DNA"/>
</dbReference>
<dbReference type="AlphaFoldDB" id="A0AB38RMR5"/>
<evidence type="ECO:0000313" key="2">
    <source>
        <dbReference type="EMBL" id="UPU46608.1"/>
    </source>
</evidence>
<accession>A0AB38RMR5</accession>
<dbReference type="Proteomes" id="UP000831484">
    <property type="component" value="Plasmid pdjl-6-4"/>
</dbReference>
<keyword evidence="3" id="KW-1185">Reference proteome</keyword>
<protein>
    <recommendedName>
        <fullName evidence="1">AbiJ-NTD3 domain-containing protein</fullName>
    </recommendedName>
</protein>
<sequence length="446" mass="50579">MIASLRDLHNGDKLAAGCEHLGLPTPPGEGTKAERIGASFTALPDSDLPQVAVAVLRELRMAAATRNAVQDALWALADSPQIERRTRRDIARSLDIEDVAIGGERLVSMLDALWILDDRLFGDLFNDRGNLRDRVHRHVIHNPGDWSTEELFEQLGAFEASDRRFAMFLERLMSADVVLDEAVQRRLVDTVNPHLHAVGLALIETGADGGYPVFEVVATSVARNRRPKNLVFASPVRPDIRFVDAVDNDIEIVDHEDADTRALVYDRSIGPDGICWRDLQAWWKETEGLDDDELAKSTLYKRLRSSLPKTSPPQAFLFDQYHHIFKDFVQDLPALLPEVWLHWDPKTIRHRGVNALPRLRMDFLLLMPGSTRIVLEVDGQHHYATDGKPDPRQYAKNVCADRELKLRGYEVFRFGATELRNDAQSRKLVQDFFEALFRRYDVPGLT</sequence>
<dbReference type="InterPro" id="IPR041427">
    <property type="entry name" value="AbiJ-NTD3"/>
</dbReference>
<feature type="domain" description="AbiJ-NTD3" evidence="1">
    <location>
        <begin position="81"/>
        <end position="247"/>
    </location>
</feature>
<gene>
    <name evidence="2" type="ORF">M0639_33365</name>
</gene>
<name>A0AB38RMR5_RHOSG</name>